<protein>
    <recommendedName>
        <fullName evidence="4">Secreted protein</fullName>
    </recommendedName>
</protein>
<gene>
    <name evidence="2" type="ORF">HDA45_004575</name>
</gene>
<dbReference type="AlphaFoldDB" id="A0A841B7F7"/>
<evidence type="ECO:0000313" key="3">
    <source>
        <dbReference type="Proteomes" id="UP000580861"/>
    </source>
</evidence>
<organism evidence="2 3">
    <name type="scientific">Amycolatopsis umgeniensis</name>
    <dbReference type="NCBI Taxonomy" id="336628"/>
    <lineage>
        <taxon>Bacteria</taxon>
        <taxon>Bacillati</taxon>
        <taxon>Actinomycetota</taxon>
        <taxon>Actinomycetes</taxon>
        <taxon>Pseudonocardiales</taxon>
        <taxon>Pseudonocardiaceae</taxon>
        <taxon>Amycolatopsis</taxon>
    </lineage>
</organism>
<comment type="caution">
    <text evidence="2">The sequence shown here is derived from an EMBL/GenBank/DDBJ whole genome shotgun (WGS) entry which is preliminary data.</text>
</comment>
<dbReference type="RefSeq" id="WP_184898516.1">
    <property type="nucleotide sequence ID" value="NZ_JACHMX010000001.1"/>
</dbReference>
<keyword evidence="3" id="KW-1185">Reference proteome</keyword>
<proteinExistence type="predicted"/>
<feature type="chain" id="PRO_5032598860" description="Secreted protein" evidence="1">
    <location>
        <begin position="29"/>
        <end position="277"/>
    </location>
</feature>
<dbReference type="EMBL" id="JACHMX010000001">
    <property type="protein sequence ID" value="MBB5854488.1"/>
    <property type="molecule type" value="Genomic_DNA"/>
</dbReference>
<sequence length="277" mass="28255">MQNWVKYILQATLASGGLLMLGTGIASAAENVDPDLPASLLDQHTTAPVTSGLAEALRQLDTAKQDSVLPAVDTMVTDVPAAVPPTSTPVGPVYPVPADLLDLLPPKVGDVAEALPEPDLYQPLGAELGATQLPILPVFPRVEQVENTLAGHEPAIPVQSELAVPLVPLSGTVASDPLNAGSGTRVTALHAEAPQVANSNEAPGLTPMPAMADVPGHPQRTDRSASELPLVGGLLSGGGSTLPTHMATSGSLPLLGALSENDLTHQVTGTAESLLRK</sequence>
<name>A0A841B7F7_9PSEU</name>
<accession>A0A841B7F7</accession>
<evidence type="ECO:0000313" key="2">
    <source>
        <dbReference type="EMBL" id="MBB5854488.1"/>
    </source>
</evidence>
<reference evidence="2 3" key="1">
    <citation type="submission" date="2020-08" db="EMBL/GenBank/DDBJ databases">
        <title>Sequencing the genomes of 1000 actinobacteria strains.</title>
        <authorList>
            <person name="Klenk H.-P."/>
        </authorList>
    </citation>
    <scope>NUCLEOTIDE SEQUENCE [LARGE SCALE GENOMIC DNA]</scope>
    <source>
        <strain evidence="2 3">DSM 45272</strain>
    </source>
</reference>
<dbReference type="Proteomes" id="UP000580861">
    <property type="component" value="Unassembled WGS sequence"/>
</dbReference>
<evidence type="ECO:0000256" key="1">
    <source>
        <dbReference type="SAM" id="SignalP"/>
    </source>
</evidence>
<feature type="signal peptide" evidence="1">
    <location>
        <begin position="1"/>
        <end position="28"/>
    </location>
</feature>
<keyword evidence="1" id="KW-0732">Signal</keyword>
<evidence type="ECO:0008006" key="4">
    <source>
        <dbReference type="Google" id="ProtNLM"/>
    </source>
</evidence>